<evidence type="ECO:0000256" key="1">
    <source>
        <dbReference type="ARBA" id="ARBA00004196"/>
    </source>
</evidence>
<name>A0ABS3G4H4_9FLAO</name>
<dbReference type="InterPro" id="IPR036249">
    <property type="entry name" value="Thioredoxin-like_sf"/>
</dbReference>
<keyword evidence="7" id="KW-1185">Reference proteome</keyword>
<keyword evidence="4" id="KW-0676">Redox-active center</keyword>
<comment type="subcellular location">
    <subcellularLocation>
        <location evidence="1">Cell envelope</location>
    </subcellularLocation>
</comment>
<keyword evidence="2" id="KW-0201">Cytochrome c-type biogenesis</keyword>
<gene>
    <name evidence="6" type="ORF">J0656_09810</name>
</gene>
<evidence type="ECO:0000313" key="7">
    <source>
        <dbReference type="Proteomes" id="UP000664044"/>
    </source>
</evidence>
<evidence type="ECO:0000256" key="3">
    <source>
        <dbReference type="ARBA" id="ARBA00023157"/>
    </source>
</evidence>
<dbReference type="InterPro" id="IPR012336">
    <property type="entry name" value="Thioredoxin-like_fold"/>
</dbReference>
<dbReference type="PANTHER" id="PTHR42852">
    <property type="entry name" value="THIOL:DISULFIDE INTERCHANGE PROTEIN DSBE"/>
    <property type="match status" value="1"/>
</dbReference>
<dbReference type="RefSeq" id="WP_207033266.1">
    <property type="nucleotide sequence ID" value="NZ_JAFLNL010000004.1"/>
</dbReference>
<dbReference type="PROSITE" id="PS00194">
    <property type="entry name" value="THIOREDOXIN_1"/>
    <property type="match status" value="1"/>
</dbReference>
<sequence>MKNLLKFSLLFLFLIQSCSKETWLSGTMDLEGGEDWKPMVYLVVPEKFDAVAQSFVGKVLDSAQVDEAGSFEFKSPPELQAPVLLEIVVQRKGEKYPNKLLNENPETDNYFPFVYESGKSIRVNANISQFQASFSLEEPSPINSEMLSLRELRLEAYRKHLKGQSKNEASDEGLLEREKKLHQYQKQLMDFANGTEEFLPAMVALRWASPEGNYERIAELLYDQSEKWNKLHPEHPWAKELASIADKENLPILVGDLVPDLLLPMKDGETVRLQSVIENQRLVVLDVWASWCAPCRMENRKVLLPLWEKYNPDGFQIIAYGLESSRKAWDNAIKKDGANLWLHASHLQGDQNPLMDALRLKTIPANFLLDPEGRVLAKNLHGEELMAFVADYMQDYKE</sequence>
<evidence type="ECO:0000259" key="5">
    <source>
        <dbReference type="PROSITE" id="PS51352"/>
    </source>
</evidence>
<evidence type="ECO:0000313" key="6">
    <source>
        <dbReference type="EMBL" id="MBO0354314.1"/>
    </source>
</evidence>
<keyword evidence="3" id="KW-1015">Disulfide bond</keyword>
<dbReference type="Proteomes" id="UP000664044">
    <property type="component" value="Unassembled WGS sequence"/>
</dbReference>
<organism evidence="6 7">
    <name type="scientific">Flagellimonas aurea</name>
    <dbReference type="NCBI Taxonomy" id="2915619"/>
    <lineage>
        <taxon>Bacteria</taxon>
        <taxon>Pseudomonadati</taxon>
        <taxon>Bacteroidota</taxon>
        <taxon>Flavobacteriia</taxon>
        <taxon>Flavobacteriales</taxon>
        <taxon>Flavobacteriaceae</taxon>
        <taxon>Flagellimonas</taxon>
    </lineage>
</organism>
<dbReference type="InterPro" id="IPR013766">
    <property type="entry name" value="Thioredoxin_domain"/>
</dbReference>
<evidence type="ECO:0000256" key="2">
    <source>
        <dbReference type="ARBA" id="ARBA00022748"/>
    </source>
</evidence>
<dbReference type="EMBL" id="JAFLNL010000004">
    <property type="protein sequence ID" value="MBO0354314.1"/>
    <property type="molecule type" value="Genomic_DNA"/>
</dbReference>
<comment type="caution">
    <text evidence="6">The sequence shown here is derived from an EMBL/GenBank/DDBJ whole genome shotgun (WGS) entry which is preliminary data.</text>
</comment>
<evidence type="ECO:0000256" key="4">
    <source>
        <dbReference type="ARBA" id="ARBA00023284"/>
    </source>
</evidence>
<dbReference type="Pfam" id="PF13905">
    <property type="entry name" value="Thioredoxin_8"/>
    <property type="match status" value="1"/>
</dbReference>
<feature type="domain" description="Thioredoxin" evidence="5">
    <location>
        <begin position="252"/>
        <end position="398"/>
    </location>
</feature>
<dbReference type="InterPro" id="IPR050553">
    <property type="entry name" value="Thioredoxin_ResA/DsbE_sf"/>
</dbReference>
<dbReference type="Gene3D" id="3.40.30.10">
    <property type="entry name" value="Glutaredoxin"/>
    <property type="match status" value="1"/>
</dbReference>
<dbReference type="InterPro" id="IPR017937">
    <property type="entry name" value="Thioredoxin_CS"/>
</dbReference>
<dbReference type="SUPFAM" id="SSF52833">
    <property type="entry name" value="Thioredoxin-like"/>
    <property type="match status" value="1"/>
</dbReference>
<accession>A0ABS3G4H4</accession>
<protein>
    <submittedName>
        <fullName evidence="6">TlpA family protein disulfide reductase</fullName>
    </submittedName>
</protein>
<reference evidence="6 7" key="1">
    <citation type="submission" date="2021-03" db="EMBL/GenBank/DDBJ databases">
        <title>Muricauda lutimaris sp. nov. and Muricauda ruestringensis sp. nov, two marine members of the Flavobacteriaceae isolated from deep sea sediments of Western Pacific.</title>
        <authorList>
            <person name="Zhao S."/>
            <person name="Liu R."/>
        </authorList>
    </citation>
    <scope>NUCLEOTIDE SEQUENCE [LARGE SCALE GENOMIC DNA]</scope>
    <source>
        <strain evidence="6 7">BC31-1-A7</strain>
    </source>
</reference>
<dbReference type="CDD" id="cd02966">
    <property type="entry name" value="TlpA_like_family"/>
    <property type="match status" value="1"/>
</dbReference>
<proteinExistence type="predicted"/>
<dbReference type="PROSITE" id="PS51257">
    <property type="entry name" value="PROKAR_LIPOPROTEIN"/>
    <property type="match status" value="1"/>
</dbReference>
<dbReference type="PROSITE" id="PS51352">
    <property type="entry name" value="THIOREDOXIN_2"/>
    <property type="match status" value="1"/>
</dbReference>
<dbReference type="PANTHER" id="PTHR42852:SF6">
    <property type="entry name" value="THIOL:DISULFIDE INTERCHANGE PROTEIN DSBE"/>
    <property type="match status" value="1"/>
</dbReference>